<dbReference type="AlphaFoldDB" id="A0A382V380"/>
<accession>A0A382V380</accession>
<dbReference type="EMBL" id="UINC01148798">
    <property type="protein sequence ID" value="SVD40897.1"/>
    <property type="molecule type" value="Genomic_DNA"/>
</dbReference>
<reference evidence="1" key="1">
    <citation type="submission" date="2018-05" db="EMBL/GenBank/DDBJ databases">
        <authorList>
            <person name="Lanie J.A."/>
            <person name="Ng W.-L."/>
            <person name="Kazmierczak K.M."/>
            <person name="Andrzejewski T.M."/>
            <person name="Davidsen T.M."/>
            <person name="Wayne K.J."/>
            <person name="Tettelin H."/>
            <person name="Glass J.I."/>
            <person name="Rusch D."/>
            <person name="Podicherti R."/>
            <person name="Tsui H.-C.T."/>
            <person name="Winkler M.E."/>
        </authorList>
    </citation>
    <scope>NUCLEOTIDE SEQUENCE</scope>
</reference>
<gene>
    <name evidence="1" type="ORF">METZ01_LOCUS393751</name>
</gene>
<sequence length="146" mass="16634">MKLQEIIQEIIQEGADFMGYYKAQRSINGKMETVWTFPDGFQNKTGHLSNNSARMVLDTLGLDSYFEEAGPIELDKFINISTQWLRKHLDKQSAEIPTISDENPGGATMVSVGREEGYMNNMIMAFNKEARRFKSEYPEVTHVAFA</sequence>
<proteinExistence type="predicted"/>
<protein>
    <submittedName>
        <fullName evidence="1">Uncharacterized protein</fullName>
    </submittedName>
</protein>
<name>A0A382V380_9ZZZZ</name>
<organism evidence="1">
    <name type="scientific">marine metagenome</name>
    <dbReference type="NCBI Taxonomy" id="408172"/>
    <lineage>
        <taxon>unclassified sequences</taxon>
        <taxon>metagenomes</taxon>
        <taxon>ecological metagenomes</taxon>
    </lineage>
</organism>
<evidence type="ECO:0000313" key="1">
    <source>
        <dbReference type="EMBL" id="SVD40897.1"/>
    </source>
</evidence>